<dbReference type="Gene3D" id="3.40.50.1820">
    <property type="entry name" value="alpha/beta hydrolase"/>
    <property type="match status" value="1"/>
</dbReference>
<evidence type="ECO:0000313" key="5">
    <source>
        <dbReference type="Proteomes" id="UP000198773"/>
    </source>
</evidence>
<dbReference type="AlphaFoldDB" id="A0A1H4BKH4"/>
<reference evidence="4 5" key="1">
    <citation type="submission" date="2016-10" db="EMBL/GenBank/DDBJ databases">
        <authorList>
            <person name="de Groot N.N."/>
        </authorList>
    </citation>
    <scope>NUCLEOTIDE SEQUENCE [LARGE SCALE GENOMIC DNA]</scope>
    <source>
        <strain evidence="4 5">CGMCC 1.3430</strain>
    </source>
</reference>
<dbReference type="Gene3D" id="2.140.10.30">
    <property type="entry name" value="Dipeptidylpeptidase IV, N-terminal domain"/>
    <property type="match status" value="1"/>
</dbReference>
<evidence type="ECO:0000259" key="3">
    <source>
        <dbReference type="Pfam" id="PF00930"/>
    </source>
</evidence>
<dbReference type="PANTHER" id="PTHR11731:SF193">
    <property type="entry name" value="DIPEPTIDYL PEPTIDASE 9"/>
    <property type="match status" value="1"/>
</dbReference>
<dbReference type="Pfam" id="PF00930">
    <property type="entry name" value="DPPIV_N"/>
    <property type="match status" value="1"/>
</dbReference>
<evidence type="ECO:0000256" key="1">
    <source>
        <dbReference type="SAM" id="SignalP"/>
    </source>
</evidence>
<feature type="chain" id="PRO_5011513315" evidence="1">
    <location>
        <begin position="26"/>
        <end position="826"/>
    </location>
</feature>
<dbReference type="GO" id="GO:0004177">
    <property type="term" value="F:aminopeptidase activity"/>
    <property type="evidence" value="ECO:0007669"/>
    <property type="project" value="UniProtKB-KW"/>
</dbReference>
<dbReference type="GO" id="GO:0006508">
    <property type="term" value="P:proteolysis"/>
    <property type="evidence" value="ECO:0007669"/>
    <property type="project" value="InterPro"/>
</dbReference>
<keyword evidence="5" id="KW-1185">Reference proteome</keyword>
<evidence type="ECO:0000313" key="4">
    <source>
        <dbReference type="EMBL" id="SEA48528.1"/>
    </source>
</evidence>
<keyword evidence="1" id="KW-0732">Signal</keyword>
<dbReference type="EMBL" id="FNRM01000003">
    <property type="protein sequence ID" value="SEA48528.1"/>
    <property type="molecule type" value="Genomic_DNA"/>
</dbReference>
<evidence type="ECO:0000259" key="2">
    <source>
        <dbReference type="Pfam" id="PF00326"/>
    </source>
</evidence>
<keyword evidence="4" id="KW-0645">Protease</keyword>
<feature type="domain" description="Dipeptidylpeptidase IV N-terminal" evidence="3">
    <location>
        <begin position="377"/>
        <end position="538"/>
    </location>
</feature>
<dbReference type="InterPro" id="IPR001375">
    <property type="entry name" value="Peptidase_S9_cat"/>
</dbReference>
<dbReference type="PANTHER" id="PTHR11731">
    <property type="entry name" value="PROTEASE FAMILY S9B,C DIPEPTIDYL-PEPTIDASE IV-RELATED"/>
    <property type="match status" value="1"/>
</dbReference>
<name>A0A1H4BKH4_ALKAM</name>
<protein>
    <submittedName>
        <fullName evidence="4">Dipeptidyl aminopeptidase/acylaminoacyl peptidase</fullName>
    </submittedName>
</protein>
<dbReference type="InterPro" id="IPR050278">
    <property type="entry name" value="Serine_Prot_S9B/DPPIV"/>
</dbReference>
<dbReference type="GO" id="GO:0008239">
    <property type="term" value="F:dipeptidyl-peptidase activity"/>
    <property type="evidence" value="ECO:0007669"/>
    <property type="project" value="TreeGrafter"/>
</dbReference>
<dbReference type="InterPro" id="IPR002469">
    <property type="entry name" value="Peptidase_S9B_N"/>
</dbReference>
<dbReference type="GO" id="GO:0008236">
    <property type="term" value="F:serine-type peptidase activity"/>
    <property type="evidence" value="ECO:0007669"/>
    <property type="project" value="InterPro"/>
</dbReference>
<feature type="domain" description="Peptidase S9 prolyl oligopeptidase catalytic" evidence="2">
    <location>
        <begin position="632"/>
        <end position="825"/>
    </location>
</feature>
<dbReference type="Pfam" id="PF00326">
    <property type="entry name" value="Peptidase_S9"/>
    <property type="match status" value="1"/>
</dbReference>
<dbReference type="Gene3D" id="2.120.10.30">
    <property type="entry name" value="TolB, C-terminal domain"/>
    <property type="match status" value="1"/>
</dbReference>
<feature type="signal peptide" evidence="1">
    <location>
        <begin position="1"/>
        <end position="25"/>
    </location>
</feature>
<dbReference type="Proteomes" id="UP000198773">
    <property type="component" value="Unassembled WGS sequence"/>
</dbReference>
<keyword evidence="4" id="KW-0031">Aminopeptidase</keyword>
<keyword evidence="4" id="KW-0378">Hydrolase</keyword>
<dbReference type="PROSITE" id="PS51257">
    <property type="entry name" value="PROKAR_LIPOPROTEIN"/>
    <property type="match status" value="1"/>
</dbReference>
<dbReference type="InterPro" id="IPR029058">
    <property type="entry name" value="AB_hydrolase_fold"/>
</dbReference>
<accession>A0A1H4BKH4</accession>
<dbReference type="RefSeq" id="WP_091341765.1">
    <property type="nucleotide sequence ID" value="NZ_FNRM01000003.1"/>
</dbReference>
<proteinExistence type="predicted"/>
<sequence>MKLLTTSILAVALAGACMATSSVHAKNERLTHRIETIQLEQVYATDASIRLTMEQIMADPDWLGRQPENEFWSADSQFIYYQRKREGSEIRDWYKRSVTESNRDNGTLVSLAEVHQMGAADAVYSSDGQLQAYIFQGNVFVKDSQSGTIRQLTRSQDRQSHLQFLTDGRLAYRSGWLYFAVDPTTGLTEQLFSIRTEDAPKAPSVPESYLAQEQHKLLEFVALQQRNRTERHQQEQELRQYNPAMPPQSIYVGKDKHIVDASLSPQGNFLLVAIRDQQSSSDRDIMPNYITPSGDIIAESVRRRVHDFKPLPQQLILVDLSDGSQHTLSYTSLPGYNEDVLKEVKTENALARGERYRSEKVIRDIGLMTDWYWTQSAMRWNAQGNQVAVMLKAFDNKDRWLATVDFANKRLVPQHRLHDSAWINYAFNDFGWLPAGDTLYYLSEESGYSHLYTKALNQRRAQKLTEGTFEVANPVLTRDGRFIYFKGNRNHPGQYDVFRVQLSNNQLQQVTNLPGAVDFQLSPDESRLLLRYSNNLKPHELYVTSAEPAADVQRLTYTISDAFKALPLQAPQIVPVPSSHQAAPVYSKLYLPENHMDGEPRRAVIFNHGAGYLQNSDLGWSVYFREFLFHNLLVQHGYVVLDMDYRASKGYGRDWRTAIYRRMGTPEVEDLVDGVNWMVENVHVDRNRVGTYGGSYGGFMTFMAMFNEPELFKAGAALRPVSDWAYYNHPYTSNILNTPDIDPIAYERSSPIYFAEGLRYPLLISAPMVDRNVFFQDVVRLVQRFIELEIPHFETAIYPVEDHGYVQPSSWLDQYRRIFKLFEDNL</sequence>
<dbReference type="InterPro" id="IPR011042">
    <property type="entry name" value="6-blade_b-propeller_TolB-like"/>
</dbReference>
<organism evidence="4 5">
    <name type="scientific">Alkalimonas amylolytica</name>
    <dbReference type="NCBI Taxonomy" id="152573"/>
    <lineage>
        <taxon>Bacteria</taxon>
        <taxon>Pseudomonadati</taxon>
        <taxon>Pseudomonadota</taxon>
        <taxon>Gammaproteobacteria</taxon>
        <taxon>Alkalimonas</taxon>
    </lineage>
</organism>
<dbReference type="STRING" id="152573.SAMN04488051_103402"/>
<dbReference type="OrthoDB" id="1094230at2"/>
<dbReference type="SUPFAM" id="SSF82171">
    <property type="entry name" value="DPP6 N-terminal domain-like"/>
    <property type="match status" value="1"/>
</dbReference>
<gene>
    <name evidence="4" type="ORF">SAMN04488051_103402</name>
</gene>
<dbReference type="SUPFAM" id="SSF53474">
    <property type="entry name" value="alpha/beta-Hydrolases"/>
    <property type="match status" value="1"/>
</dbReference>